<dbReference type="GO" id="GO:0016887">
    <property type="term" value="F:ATP hydrolysis activity"/>
    <property type="evidence" value="ECO:0007669"/>
    <property type="project" value="InterPro"/>
</dbReference>
<dbReference type="AlphaFoldDB" id="A0A1D8TNA6"/>
<evidence type="ECO:0000313" key="4">
    <source>
        <dbReference type="Proteomes" id="UP000177870"/>
    </source>
</evidence>
<name>A0A1D8TNA6_9CYAN</name>
<dbReference type="Gene3D" id="3.40.50.300">
    <property type="entry name" value="P-loop containing nucleotide triphosphate hydrolases"/>
    <property type="match status" value="1"/>
</dbReference>
<feature type="domain" description="AAA+ ATPase" evidence="2">
    <location>
        <begin position="57"/>
        <end position="243"/>
    </location>
</feature>
<dbReference type="InterPro" id="IPR003593">
    <property type="entry name" value="AAA+_ATPase"/>
</dbReference>
<dbReference type="KEGG" id="mpro:BJP34_06210"/>
<dbReference type="CDD" id="cd00009">
    <property type="entry name" value="AAA"/>
    <property type="match status" value="1"/>
</dbReference>
<dbReference type="SMART" id="SM00382">
    <property type="entry name" value="AAA"/>
    <property type="match status" value="1"/>
</dbReference>
<dbReference type="Pfam" id="PF00004">
    <property type="entry name" value="AAA"/>
    <property type="match status" value="1"/>
</dbReference>
<dbReference type="InterPro" id="IPR027417">
    <property type="entry name" value="P-loop_NTPase"/>
</dbReference>
<evidence type="ECO:0000313" key="3">
    <source>
        <dbReference type="EMBL" id="AOW99096.1"/>
    </source>
</evidence>
<accession>A0A1D8TNA6</accession>
<gene>
    <name evidence="3" type="ORF">BJP34_06210</name>
</gene>
<dbReference type="OrthoDB" id="9783370at2"/>
<evidence type="ECO:0000259" key="2">
    <source>
        <dbReference type="SMART" id="SM00382"/>
    </source>
</evidence>
<dbReference type="Proteomes" id="UP000177870">
    <property type="component" value="Chromosome"/>
</dbReference>
<sequence>MTNNSWKIFRGTPEEPHEGIERLPEPPSWRKFDKKGRGTTYQTRPEEIELVNAALYLRRPLLVTGKPGTGKTSLAYAVAEELQLGEVLRWNITTRSHLNQGLYSYDAIGRLQDAQGSGKDNLRKIGKYIQLGALGTALLSSTYPRVLLIDEMDKSDIDLPNDLLTIFEEGEFEIPELTRISDQFPNIDVKTWDKKTRTIYSGKVTCQAFPFVVLTSNGEREFPPAFLRRCLRLDLREPTPKELEAIVKAHLGDSLEEAEPIIETFLKRRQKGDLATDQLLNAIYLLTNTVNTEHAPMGDSQEEDKEHRKARLIDRLLQYLSSTSGI</sequence>
<dbReference type="GO" id="GO:0005524">
    <property type="term" value="F:ATP binding"/>
    <property type="evidence" value="ECO:0007669"/>
    <property type="project" value="InterPro"/>
</dbReference>
<feature type="compositionally biased region" description="Basic and acidic residues" evidence="1">
    <location>
        <begin position="12"/>
        <end position="31"/>
    </location>
</feature>
<protein>
    <submittedName>
        <fullName evidence="3">AAA family ATPase</fullName>
    </submittedName>
</protein>
<dbReference type="RefSeq" id="WP_070391591.1">
    <property type="nucleotide sequence ID" value="NZ_CP017599.1"/>
</dbReference>
<organism evidence="3 4">
    <name type="scientific">Moorena producens PAL-8-15-08-1</name>
    <dbReference type="NCBI Taxonomy" id="1458985"/>
    <lineage>
        <taxon>Bacteria</taxon>
        <taxon>Bacillati</taxon>
        <taxon>Cyanobacteriota</taxon>
        <taxon>Cyanophyceae</taxon>
        <taxon>Coleofasciculales</taxon>
        <taxon>Coleofasciculaceae</taxon>
        <taxon>Moorena</taxon>
    </lineage>
</organism>
<reference evidence="4" key="1">
    <citation type="submission" date="2016-10" db="EMBL/GenBank/DDBJ databases">
        <title>Comparative genomics uncovers the prolific and rare metabolic potential of the cyanobacterial genus Moorea.</title>
        <authorList>
            <person name="Leao T."/>
            <person name="Castelao G."/>
            <person name="Korobeynikov A."/>
            <person name="Monroe E.A."/>
            <person name="Podell S."/>
            <person name="Glukhov E."/>
            <person name="Allen E."/>
            <person name="Gerwick W.H."/>
            <person name="Gerwick L."/>
        </authorList>
    </citation>
    <scope>NUCLEOTIDE SEQUENCE [LARGE SCALE GENOMIC DNA]</scope>
    <source>
        <strain evidence="4">PAL-8-15-08-1</strain>
    </source>
</reference>
<dbReference type="SUPFAM" id="SSF52540">
    <property type="entry name" value="P-loop containing nucleoside triphosphate hydrolases"/>
    <property type="match status" value="1"/>
</dbReference>
<feature type="region of interest" description="Disordered" evidence="1">
    <location>
        <begin position="1"/>
        <end position="41"/>
    </location>
</feature>
<dbReference type="EMBL" id="CP017599">
    <property type="protein sequence ID" value="AOW99096.1"/>
    <property type="molecule type" value="Genomic_DNA"/>
</dbReference>
<evidence type="ECO:0000256" key="1">
    <source>
        <dbReference type="SAM" id="MobiDB-lite"/>
    </source>
</evidence>
<dbReference type="STRING" id="1458985.BJP34_06210"/>
<proteinExistence type="predicted"/>
<dbReference type="InterPro" id="IPR003959">
    <property type="entry name" value="ATPase_AAA_core"/>
</dbReference>